<protein>
    <recommendedName>
        <fullName evidence="3">Lipoprotein</fullName>
    </recommendedName>
</protein>
<sequence>MNKIKLIPCLMMMLLLISCSKEKYHTEWINVVNSTDRPVKDAYQIKDPEIINSVNEVIRGLIWQDKQIETSGNSDYSFWLQRSNTEMRITNYEIWFNDGDSSAVIVDYFQAKYAPINRIPLEQLIQLFELGKEKAN</sequence>
<keyword evidence="2" id="KW-1185">Reference proteome</keyword>
<comment type="caution">
    <text evidence="1">The sequence shown here is derived from an EMBL/GenBank/DDBJ whole genome shotgun (WGS) entry which is preliminary data.</text>
</comment>
<dbReference type="RefSeq" id="WP_379234699.1">
    <property type="nucleotide sequence ID" value="NZ_JBHSTE010000004.1"/>
</dbReference>
<name>A0ABW1V548_9BACL</name>
<gene>
    <name evidence="1" type="ORF">ACFP56_11895</name>
</gene>
<evidence type="ECO:0008006" key="3">
    <source>
        <dbReference type="Google" id="ProtNLM"/>
    </source>
</evidence>
<evidence type="ECO:0000313" key="1">
    <source>
        <dbReference type="EMBL" id="MFC6333321.1"/>
    </source>
</evidence>
<accession>A0ABW1V548</accession>
<reference evidence="2" key="1">
    <citation type="journal article" date="2019" name="Int. J. Syst. Evol. Microbiol.">
        <title>The Global Catalogue of Microorganisms (GCM) 10K type strain sequencing project: providing services to taxonomists for standard genome sequencing and annotation.</title>
        <authorList>
            <consortium name="The Broad Institute Genomics Platform"/>
            <consortium name="The Broad Institute Genome Sequencing Center for Infectious Disease"/>
            <person name="Wu L."/>
            <person name="Ma J."/>
        </authorList>
    </citation>
    <scope>NUCLEOTIDE SEQUENCE [LARGE SCALE GENOMIC DNA]</scope>
    <source>
        <strain evidence="2">PCU 280</strain>
    </source>
</reference>
<proteinExistence type="predicted"/>
<dbReference type="Proteomes" id="UP001596233">
    <property type="component" value="Unassembled WGS sequence"/>
</dbReference>
<dbReference type="EMBL" id="JBHSTE010000004">
    <property type="protein sequence ID" value="MFC6333321.1"/>
    <property type="molecule type" value="Genomic_DNA"/>
</dbReference>
<dbReference type="PROSITE" id="PS51257">
    <property type="entry name" value="PROKAR_LIPOPROTEIN"/>
    <property type="match status" value="1"/>
</dbReference>
<evidence type="ECO:0000313" key="2">
    <source>
        <dbReference type="Proteomes" id="UP001596233"/>
    </source>
</evidence>
<organism evidence="1 2">
    <name type="scientific">Paenibacillus septentrionalis</name>
    <dbReference type="NCBI Taxonomy" id="429342"/>
    <lineage>
        <taxon>Bacteria</taxon>
        <taxon>Bacillati</taxon>
        <taxon>Bacillota</taxon>
        <taxon>Bacilli</taxon>
        <taxon>Bacillales</taxon>
        <taxon>Paenibacillaceae</taxon>
        <taxon>Paenibacillus</taxon>
    </lineage>
</organism>